<evidence type="ECO:0000259" key="1">
    <source>
        <dbReference type="Pfam" id="PF20150"/>
    </source>
</evidence>
<dbReference type="EMBL" id="WOWK01000064">
    <property type="protein sequence ID" value="KAF0322093.1"/>
    <property type="molecule type" value="Genomic_DNA"/>
</dbReference>
<dbReference type="AlphaFoldDB" id="A0A8H3W6E1"/>
<accession>A0A8H3W6E1</accession>
<organism evidence="2 3">
    <name type="scientific">Colletotrichum asianum</name>
    <dbReference type="NCBI Taxonomy" id="702518"/>
    <lineage>
        <taxon>Eukaryota</taxon>
        <taxon>Fungi</taxon>
        <taxon>Dikarya</taxon>
        <taxon>Ascomycota</taxon>
        <taxon>Pezizomycotina</taxon>
        <taxon>Sordariomycetes</taxon>
        <taxon>Hypocreomycetidae</taxon>
        <taxon>Glomerellales</taxon>
        <taxon>Glomerellaceae</taxon>
        <taxon>Colletotrichum</taxon>
        <taxon>Colletotrichum gloeosporioides species complex</taxon>
    </lineage>
</organism>
<evidence type="ECO:0000313" key="2">
    <source>
        <dbReference type="EMBL" id="KAF0322093.1"/>
    </source>
</evidence>
<evidence type="ECO:0000313" key="3">
    <source>
        <dbReference type="Proteomes" id="UP000434172"/>
    </source>
</evidence>
<proteinExistence type="predicted"/>
<dbReference type="OrthoDB" id="3596450at2759"/>
<reference evidence="2 3" key="1">
    <citation type="submission" date="2019-12" db="EMBL/GenBank/DDBJ databases">
        <title>A genome sequence resource for the geographically widespread anthracnose pathogen Colletotrichum asianum.</title>
        <authorList>
            <person name="Meng Y."/>
        </authorList>
    </citation>
    <scope>NUCLEOTIDE SEQUENCE [LARGE SCALE GENOMIC DNA]</scope>
    <source>
        <strain evidence="2 3">ICMP 18580</strain>
    </source>
</reference>
<feature type="domain" description="2EXR" evidence="1">
    <location>
        <begin position="6"/>
        <end position="118"/>
    </location>
</feature>
<comment type="caution">
    <text evidence="2">The sequence shown here is derived from an EMBL/GenBank/DDBJ whole genome shotgun (WGS) entry which is preliminary data.</text>
</comment>
<dbReference type="Pfam" id="PF20150">
    <property type="entry name" value="2EXR"/>
    <property type="match status" value="1"/>
</dbReference>
<keyword evidence="3" id="KW-1185">Reference proteome</keyword>
<name>A0A8H3W6E1_9PEZI</name>
<dbReference type="InterPro" id="IPR045518">
    <property type="entry name" value="2EXR"/>
</dbReference>
<gene>
    <name evidence="2" type="ORF">GQ607_010596</name>
</gene>
<sequence>MATTTFYHFADLPTELRLHIWELAACTAAQPRIHFIPIDFDAYHIWKREKTLLCRSETGNVMDTLRALMLLDKRETGKLLSPKTMPRGTLSWVENNESDYLIDAGMWTACKESTRVLIQERQRGRMERKDSEDAQRPKFGTFREGDEDWVFDVDSVRDVFCFDFSQLTVPNRNMDIFWDAVYFPHEGLRKIAVEFDPSWTADIKSDLDLAALGRMYHERGPRGFFVRLLRDTIENMEELRYLPKIFLLDRTVRRVPGKDSYGDLVEFHSQGRTFGTVITAWDLMEETLASDKMNALDFLEAIDVRGFWGCLDYDDELSNEERKIQGKTWQNITIKDLATVLAINGEEDARYQT</sequence>
<dbReference type="Proteomes" id="UP000434172">
    <property type="component" value="Unassembled WGS sequence"/>
</dbReference>
<protein>
    <recommendedName>
        <fullName evidence="1">2EXR domain-containing protein</fullName>
    </recommendedName>
</protein>